<evidence type="ECO:0000313" key="1">
    <source>
        <dbReference type="EMBL" id="CUS56787.1"/>
    </source>
</evidence>
<accession>A0A160U103</accession>
<protein>
    <submittedName>
        <fullName evidence="1">Uncharacterized protein</fullName>
    </submittedName>
</protein>
<proteinExistence type="predicted"/>
<reference evidence="1" key="1">
    <citation type="submission" date="2015-10" db="EMBL/GenBank/DDBJ databases">
        <authorList>
            <person name="Gilbert D.G."/>
        </authorList>
    </citation>
    <scope>NUCLEOTIDE SEQUENCE</scope>
</reference>
<organism evidence="1">
    <name type="scientific">hydrothermal vent metagenome</name>
    <dbReference type="NCBI Taxonomy" id="652676"/>
    <lineage>
        <taxon>unclassified sequences</taxon>
        <taxon>metagenomes</taxon>
        <taxon>ecological metagenomes</taxon>
    </lineage>
</organism>
<gene>
    <name evidence="1" type="ORF">MGWOODY_Hyp2188</name>
</gene>
<sequence>MHVMTDPRHARYYAFVWPLFWPWLWLNLRRLEAWQEETGRTVLLRIDRFGNIYITAMADAPNPQRYQYTAPVIPAWERPLRWSDLPENLVAGVVPLAKCCAAAVTQAKAVTISGTSPVAPDTS</sequence>
<dbReference type="EMBL" id="CZQD01000032">
    <property type="protein sequence ID" value="CUS56787.1"/>
    <property type="molecule type" value="Genomic_DNA"/>
</dbReference>
<name>A0A160U103_9ZZZZ</name>
<dbReference type="AlphaFoldDB" id="A0A160U103"/>